<dbReference type="Proteomes" id="UP000030143">
    <property type="component" value="Unassembled WGS sequence"/>
</dbReference>
<dbReference type="PANTHER" id="PTHR31465:SF1">
    <property type="entry name" value="PROTEIN RTA1-RELATED"/>
    <property type="match status" value="1"/>
</dbReference>
<reference evidence="16 17" key="1">
    <citation type="journal article" date="2015" name="Mol. Plant Microbe Interact.">
        <title>Genome, transcriptome, and functional analyses of Penicillium expansum provide new insights into secondary metabolism and pathogenicity.</title>
        <authorList>
            <person name="Ballester A.R."/>
            <person name="Marcet-Houben M."/>
            <person name="Levin E."/>
            <person name="Sela N."/>
            <person name="Selma-Lazaro C."/>
            <person name="Carmona L."/>
            <person name="Wisniewski M."/>
            <person name="Droby S."/>
            <person name="Gonzalez-Candelas L."/>
            <person name="Gabaldon T."/>
        </authorList>
    </citation>
    <scope>NUCLEOTIDE SEQUENCE [LARGE SCALE GENOMIC DNA]</scope>
    <source>
        <strain evidence="16 17">MD-8</strain>
    </source>
</reference>
<dbReference type="PANTHER" id="PTHR31465">
    <property type="entry name" value="PROTEIN RTA1-RELATED"/>
    <property type="match status" value="1"/>
</dbReference>
<comment type="catalytic activity">
    <reaction evidence="1">
        <text>Endohydrolysis of (1-&gt;4)-beta-D-xylosidic linkages in xylans.</text>
        <dbReference type="EC" id="3.2.1.8"/>
    </reaction>
</comment>
<dbReference type="InterPro" id="IPR017853">
    <property type="entry name" value="GH"/>
</dbReference>
<evidence type="ECO:0000256" key="9">
    <source>
        <dbReference type="ARBA" id="ARBA00022989"/>
    </source>
</evidence>
<dbReference type="InterPro" id="IPR001000">
    <property type="entry name" value="GH10_dom"/>
</dbReference>
<dbReference type="UniPathway" id="UPA00114"/>
<evidence type="ECO:0000313" key="17">
    <source>
        <dbReference type="Proteomes" id="UP000030143"/>
    </source>
</evidence>
<keyword evidence="10 14" id="KW-0472">Membrane</keyword>
<dbReference type="EMBL" id="JQFZ01000117">
    <property type="protein sequence ID" value="KGO58568.1"/>
    <property type="molecule type" value="Genomic_DNA"/>
</dbReference>
<dbReference type="AlphaFoldDB" id="A0A0A2JV86"/>
<gene>
    <name evidence="16" type="ORF">PEX2_065520</name>
</gene>
<evidence type="ECO:0000256" key="7">
    <source>
        <dbReference type="ARBA" id="ARBA00022692"/>
    </source>
</evidence>
<evidence type="ECO:0000259" key="15">
    <source>
        <dbReference type="Pfam" id="PF00331"/>
    </source>
</evidence>
<evidence type="ECO:0000256" key="11">
    <source>
        <dbReference type="ARBA" id="ARBA00023277"/>
    </source>
</evidence>
<evidence type="ECO:0000256" key="14">
    <source>
        <dbReference type="SAM" id="Phobius"/>
    </source>
</evidence>
<dbReference type="EC" id="3.2.1.8" evidence="5"/>
<comment type="similarity">
    <text evidence="4">Belongs to the glycosyl hydrolase 10 (cellulase F) family.</text>
</comment>
<comment type="subcellular location">
    <subcellularLocation>
        <location evidence="2">Membrane</location>
        <topology evidence="2">Multi-pass membrane protein</topology>
    </subcellularLocation>
</comment>
<evidence type="ECO:0000256" key="12">
    <source>
        <dbReference type="ARBA" id="ARBA00023326"/>
    </source>
</evidence>
<dbReference type="GO" id="GO:0031176">
    <property type="term" value="F:endo-1,4-beta-xylanase activity"/>
    <property type="evidence" value="ECO:0007669"/>
    <property type="project" value="UniProtKB-EC"/>
</dbReference>
<evidence type="ECO:0000256" key="8">
    <source>
        <dbReference type="ARBA" id="ARBA00022801"/>
    </source>
</evidence>
<proteinExistence type="inferred from homology"/>
<keyword evidence="17" id="KW-1185">Reference proteome</keyword>
<dbReference type="STRING" id="27334.A0A0A2JV86"/>
<sequence length="538" mass="59524">MGFNKDGQAVYELYRYTPSLAAAVLFTVLFVLATLHHFYQIVRTRSWYFIVFVIGGVFQIIGYICRAPAHKDKENIPLYSISTIMILLAPPLYAASIYMTLGRLIVHLDAEKLSMVPVKWLTIIFVTGDVIGFLMQAAGGGIMASGTLSSINTGEHITIGGLAIQLVFFSVFIIASTIFHRRIRNNPTEKSVSRSSSSGVTSMATWETIMIGLYIASILILIRSIFRLIEYAQGNDGYIISHEAFMYVFDSTLMLFAMIAMSIFHPSRILSQPTKPPRASRRSRSANKESPLFPEVEVQDPRSYFGLPGGYLAPGSGFFAPKNRTEAPGSYLADSKKLTTDFFLTIHNQLSTKQIENTSPDKIMKTSATTIITVLIVAAEGVYALPSTGTTPLRNEASKQYILIGSRAITPMYLNDPEFAAVLANQFNILSPENKMKCSETGRDHGDRNSYEALGLEVAIAELDDHTLDNAIEANIYGTVFSESPNAGITNLSIWGFTDKHAYTWVQGAKPLMFDQCYKPKSEFYATHAALTNFVNRS</sequence>
<keyword evidence="9 14" id="KW-1133">Transmembrane helix</keyword>
<evidence type="ECO:0000313" key="16">
    <source>
        <dbReference type="EMBL" id="KGO58568.1"/>
    </source>
</evidence>
<dbReference type="InterPro" id="IPR007568">
    <property type="entry name" value="RTA1"/>
</dbReference>
<keyword evidence="7 14" id="KW-0812">Transmembrane</keyword>
<evidence type="ECO:0000256" key="4">
    <source>
        <dbReference type="ARBA" id="ARBA00007495"/>
    </source>
</evidence>
<dbReference type="VEuPathDB" id="FungiDB:PEXP_000030"/>
<feature type="transmembrane region" description="Helical" evidence="14">
    <location>
        <begin position="200"/>
        <end position="225"/>
    </location>
</feature>
<dbReference type="GO" id="GO:0016020">
    <property type="term" value="C:membrane"/>
    <property type="evidence" value="ECO:0007669"/>
    <property type="project" value="UniProtKB-SubCell"/>
</dbReference>
<keyword evidence="6" id="KW-0858">Xylan degradation</keyword>
<feature type="transmembrane region" description="Helical" evidence="14">
    <location>
        <begin position="20"/>
        <end position="39"/>
    </location>
</feature>
<protein>
    <recommendedName>
        <fullName evidence="5">endo-1,4-beta-xylanase</fullName>
        <ecNumber evidence="5">3.2.1.8</ecNumber>
    </recommendedName>
</protein>
<comment type="caution">
    <text evidence="16">The sequence shown here is derived from an EMBL/GenBank/DDBJ whole genome shotgun (WGS) entry which is preliminary data.</text>
</comment>
<dbReference type="Pfam" id="PF00331">
    <property type="entry name" value="Glyco_hydro_10"/>
    <property type="match status" value="1"/>
</dbReference>
<dbReference type="HOGENOM" id="CLU_506322_0_0_1"/>
<evidence type="ECO:0000256" key="10">
    <source>
        <dbReference type="ARBA" id="ARBA00023136"/>
    </source>
</evidence>
<evidence type="ECO:0000256" key="5">
    <source>
        <dbReference type="ARBA" id="ARBA00012590"/>
    </source>
</evidence>
<feature type="transmembrane region" description="Helical" evidence="14">
    <location>
        <begin position="46"/>
        <end position="64"/>
    </location>
</feature>
<name>A0A0A2JV86_PENEN</name>
<dbReference type="SUPFAM" id="SSF51445">
    <property type="entry name" value="(Trans)glycosidases"/>
    <property type="match status" value="1"/>
</dbReference>
<evidence type="ECO:0000256" key="13">
    <source>
        <dbReference type="SAM" id="MobiDB-lite"/>
    </source>
</evidence>
<keyword evidence="11" id="KW-0119">Carbohydrate metabolism</keyword>
<dbReference type="RefSeq" id="XP_016600005.1">
    <property type="nucleotide sequence ID" value="XM_016743823.1"/>
</dbReference>
<accession>A0A0A2JV86</accession>
<feature type="region of interest" description="Disordered" evidence="13">
    <location>
        <begin position="270"/>
        <end position="291"/>
    </location>
</feature>
<keyword evidence="8 16" id="KW-0378">Hydrolase</keyword>
<dbReference type="GO" id="GO:0045493">
    <property type="term" value="P:xylan catabolic process"/>
    <property type="evidence" value="ECO:0007669"/>
    <property type="project" value="UniProtKB-UniPathway"/>
</dbReference>
<feature type="transmembrane region" description="Helical" evidence="14">
    <location>
        <begin position="76"/>
        <end position="99"/>
    </location>
</feature>
<keyword evidence="12" id="KW-0624">Polysaccharide degradation</keyword>
<feature type="transmembrane region" description="Helical" evidence="14">
    <location>
        <begin position="156"/>
        <end position="179"/>
    </location>
</feature>
<dbReference type="GeneID" id="27679243"/>
<evidence type="ECO:0000256" key="2">
    <source>
        <dbReference type="ARBA" id="ARBA00004141"/>
    </source>
</evidence>
<evidence type="ECO:0000256" key="1">
    <source>
        <dbReference type="ARBA" id="ARBA00000681"/>
    </source>
</evidence>
<feature type="transmembrane region" description="Helical" evidence="14">
    <location>
        <begin position="120"/>
        <end position="144"/>
    </location>
</feature>
<comment type="pathway">
    <text evidence="3">Glycan degradation; xylan degradation.</text>
</comment>
<dbReference type="Pfam" id="PF04479">
    <property type="entry name" value="RTA1"/>
    <property type="match status" value="1"/>
</dbReference>
<dbReference type="Gene3D" id="3.20.20.80">
    <property type="entry name" value="Glycosidases"/>
    <property type="match status" value="1"/>
</dbReference>
<organism evidence="16 17">
    <name type="scientific">Penicillium expansum</name>
    <name type="common">Blue mold rot fungus</name>
    <dbReference type="NCBI Taxonomy" id="27334"/>
    <lineage>
        <taxon>Eukaryota</taxon>
        <taxon>Fungi</taxon>
        <taxon>Dikarya</taxon>
        <taxon>Ascomycota</taxon>
        <taxon>Pezizomycotina</taxon>
        <taxon>Eurotiomycetes</taxon>
        <taxon>Eurotiomycetidae</taxon>
        <taxon>Eurotiales</taxon>
        <taxon>Aspergillaceae</taxon>
        <taxon>Penicillium</taxon>
    </lineage>
</organism>
<evidence type="ECO:0000256" key="3">
    <source>
        <dbReference type="ARBA" id="ARBA00004851"/>
    </source>
</evidence>
<evidence type="ECO:0000256" key="6">
    <source>
        <dbReference type="ARBA" id="ARBA00022651"/>
    </source>
</evidence>
<feature type="domain" description="GH10" evidence="15">
    <location>
        <begin position="450"/>
        <end position="528"/>
    </location>
</feature>